<dbReference type="Proteomes" id="UP000246005">
    <property type="component" value="Unassembled WGS sequence"/>
</dbReference>
<proteinExistence type="predicted"/>
<comment type="caution">
    <text evidence="1">The sequence shown here is derived from an EMBL/GenBank/DDBJ whole genome shotgun (WGS) entry which is preliminary data.</text>
</comment>
<sequence>MTSDPRSQTSTGVVVTEPSADRVLAVSAERTPPGYDIGMVARTKTVAILRELVS</sequence>
<name>A0A316HW94_9PSEU</name>
<protein>
    <submittedName>
        <fullName evidence="1">Uncharacterized protein</fullName>
    </submittedName>
</protein>
<dbReference type="EMBL" id="QGHB01000009">
    <property type="protein sequence ID" value="PWK84222.1"/>
    <property type="molecule type" value="Genomic_DNA"/>
</dbReference>
<organism evidence="1 2">
    <name type="scientific">Lentzea atacamensis</name>
    <dbReference type="NCBI Taxonomy" id="531938"/>
    <lineage>
        <taxon>Bacteria</taxon>
        <taxon>Bacillati</taxon>
        <taxon>Actinomycetota</taxon>
        <taxon>Actinomycetes</taxon>
        <taxon>Pseudonocardiales</taxon>
        <taxon>Pseudonocardiaceae</taxon>
        <taxon>Lentzea</taxon>
    </lineage>
</organism>
<gene>
    <name evidence="1" type="ORF">C8D88_109307</name>
</gene>
<dbReference type="RefSeq" id="WP_170155133.1">
    <property type="nucleotide sequence ID" value="NZ_QGHB01000009.1"/>
</dbReference>
<evidence type="ECO:0000313" key="1">
    <source>
        <dbReference type="EMBL" id="PWK84222.1"/>
    </source>
</evidence>
<reference evidence="1 2" key="1">
    <citation type="submission" date="2018-05" db="EMBL/GenBank/DDBJ databases">
        <title>Genomic Encyclopedia of Type Strains, Phase IV (KMG-IV): sequencing the most valuable type-strain genomes for metagenomic binning, comparative biology and taxonomic classification.</title>
        <authorList>
            <person name="Goeker M."/>
        </authorList>
    </citation>
    <scope>NUCLEOTIDE SEQUENCE [LARGE SCALE GENOMIC DNA]</scope>
    <source>
        <strain evidence="1 2">DSM 45480</strain>
    </source>
</reference>
<evidence type="ECO:0000313" key="2">
    <source>
        <dbReference type="Proteomes" id="UP000246005"/>
    </source>
</evidence>
<dbReference type="AlphaFoldDB" id="A0A316HW94"/>
<accession>A0A316HW94</accession>